<dbReference type="InParanoid" id="A0A218ZFQ7"/>
<feature type="compositionally biased region" description="Pro residues" evidence="2">
    <location>
        <begin position="119"/>
        <end position="128"/>
    </location>
</feature>
<dbReference type="SUPFAM" id="SSF50685">
    <property type="entry name" value="Barwin-like endoglucanases"/>
    <property type="match status" value="1"/>
</dbReference>
<dbReference type="STRING" id="503106.A0A218ZFQ7"/>
<keyword evidence="5" id="KW-1185">Reference proteome</keyword>
<evidence type="ECO:0000313" key="4">
    <source>
        <dbReference type="EMBL" id="OWP06847.1"/>
    </source>
</evidence>
<gene>
    <name evidence="4" type="ORF">B2J93_3843</name>
</gene>
<feature type="signal peptide" evidence="3">
    <location>
        <begin position="1"/>
        <end position="18"/>
    </location>
</feature>
<evidence type="ECO:0000256" key="3">
    <source>
        <dbReference type="SAM" id="SignalP"/>
    </source>
</evidence>
<dbReference type="Proteomes" id="UP000242519">
    <property type="component" value="Unassembled WGS sequence"/>
</dbReference>
<dbReference type="Gene3D" id="2.40.40.10">
    <property type="entry name" value="RlpA-like domain"/>
    <property type="match status" value="1"/>
</dbReference>
<evidence type="ECO:0000256" key="1">
    <source>
        <dbReference type="ARBA" id="ARBA00022729"/>
    </source>
</evidence>
<keyword evidence="1 3" id="KW-0732">Signal</keyword>
<evidence type="ECO:0000313" key="5">
    <source>
        <dbReference type="Proteomes" id="UP000242519"/>
    </source>
</evidence>
<evidence type="ECO:0000256" key="2">
    <source>
        <dbReference type="SAM" id="MobiDB-lite"/>
    </source>
</evidence>
<feature type="compositionally biased region" description="Pro residues" evidence="2">
    <location>
        <begin position="135"/>
        <end position="147"/>
    </location>
</feature>
<feature type="region of interest" description="Disordered" evidence="2">
    <location>
        <begin position="66"/>
        <end position="89"/>
    </location>
</feature>
<proteinExistence type="predicted"/>
<accession>A0A218ZFQ7</accession>
<sequence length="314" mass="32460">MKSTSFALGALIASVAVAQPHRHHQHRDKHHKREVVWVTDVEYVYETVAVIHTVWVPPGFVPPATEVTTSSSSSYPAAPPNPPNKYFENGHAEVKSKPAVSLPSIPVLNYVPPVPNPTPVAPTTPPAPEYHASPAPAPAPAPEPSPSPAYVAPAPAAPPVYSPPVYDAPAVDPPAPVYSAPAPAPETPAPAAPAPVPTYAATPSESTGGACSSGSPCEGDITYYEAGLGACGTTNDGSTEKVIALPHGMMGTQSNGNPYCGMTVTIKLGSKTVQATVVDKCMGCTGNSIDLSNAAFEELADFAVGRTQATWWFN</sequence>
<dbReference type="CDD" id="cd22191">
    <property type="entry name" value="DPBB_RlpA_EXP_N-like"/>
    <property type="match status" value="1"/>
</dbReference>
<dbReference type="OrthoDB" id="623670at2759"/>
<dbReference type="PANTHER" id="PTHR31836:SF28">
    <property type="entry name" value="SRCR DOMAIN-CONTAINING PROTEIN-RELATED"/>
    <property type="match status" value="1"/>
</dbReference>
<dbReference type="InterPro" id="IPR051477">
    <property type="entry name" value="Expansin_CellWall"/>
</dbReference>
<name>A0A218ZFQ7_9HELO</name>
<dbReference type="AlphaFoldDB" id="A0A218ZFQ7"/>
<dbReference type="InterPro" id="IPR036908">
    <property type="entry name" value="RlpA-like_sf"/>
</dbReference>
<feature type="region of interest" description="Disordered" evidence="2">
    <location>
        <begin position="119"/>
        <end position="147"/>
    </location>
</feature>
<comment type="caution">
    <text evidence="4">The sequence shown here is derived from an EMBL/GenBank/DDBJ whole genome shotgun (WGS) entry which is preliminary data.</text>
</comment>
<evidence type="ECO:0008006" key="6">
    <source>
        <dbReference type="Google" id="ProtNLM"/>
    </source>
</evidence>
<protein>
    <recommendedName>
        <fullName evidence="6">RlpA-like protein double-psi beta-barrel domain-containing protein</fullName>
    </recommendedName>
</protein>
<feature type="chain" id="PRO_5011990497" description="RlpA-like protein double-psi beta-barrel domain-containing protein" evidence="3">
    <location>
        <begin position="19"/>
        <end position="314"/>
    </location>
</feature>
<organism evidence="4 5">
    <name type="scientific">Diplocarpon coronariae</name>
    <dbReference type="NCBI Taxonomy" id="2795749"/>
    <lineage>
        <taxon>Eukaryota</taxon>
        <taxon>Fungi</taxon>
        <taxon>Dikarya</taxon>
        <taxon>Ascomycota</taxon>
        <taxon>Pezizomycotina</taxon>
        <taxon>Leotiomycetes</taxon>
        <taxon>Helotiales</taxon>
        <taxon>Drepanopezizaceae</taxon>
        <taxon>Diplocarpon</taxon>
    </lineage>
</organism>
<feature type="region of interest" description="Disordered" evidence="2">
    <location>
        <begin position="177"/>
        <end position="212"/>
    </location>
</feature>
<dbReference type="PANTHER" id="PTHR31836">
    <property type="match status" value="1"/>
</dbReference>
<feature type="compositionally biased region" description="Pro residues" evidence="2">
    <location>
        <begin position="177"/>
        <end position="196"/>
    </location>
</feature>
<dbReference type="EMBL" id="MZNU01000032">
    <property type="protein sequence ID" value="OWP06847.1"/>
    <property type="molecule type" value="Genomic_DNA"/>
</dbReference>
<feature type="compositionally biased region" description="Low complexity" evidence="2">
    <location>
        <begin position="66"/>
        <end position="76"/>
    </location>
</feature>
<reference evidence="4 5" key="1">
    <citation type="submission" date="2017-04" db="EMBL/GenBank/DDBJ databases">
        <title>Draft genome sequence of Marssonina coronaria NL1: causal agent of apple blotch.</title>
        <authorList>
            <person name="Cheng Q."/>
        </authorList>
    </citation>
    <scope>NUCLEOTIDE SEQUENCE [LARGE SCALE GENOMIC DNA]</scope>
    <source>
        <strain evidence="4 5">NL1</strain>
    </source>
</reference>